<dbReference type="InterPro" id="IPR019734">
    <property type="entry name" value="TPR_rpt"/>
</dbReference>
<feature type="region of interest" description="Disordered" evidence="4">
    <location>
        <begin position="1067"/>
        <end position="1091"/>
    </location>
</feature>
<name>A0ABR1Z2W2_9PEZI</name>
<dbReference type="EMBL" id="JBBWRZ010000001">
    <property type="protein sequence ID" value="KAK8246738.1"/>
    <property type="molecule type" value="Genomic_DNA"/>
</dbReference>
<dbReference type="PROSITE" id="PS50005">
    <property type="entry name" value="TPR"/>
    <property type="match status" value="1"/>
</dbReference>
<feature type="compositionally biased region" description="Basic and acidic residues" evidence="4">
    <location>
        <begin position="895"/>
        <end position="908"/>
    </location>
</feature>
<evidence type="ECO:0000256" key="2">
    <source>
        <dbReference type="ARBA" id="ARBA00038251"/>
    </source>
</evidence>
<keyword evidence="3" id="KW-0802">TPR repeat</keyword>
<feature type="region of interest" description="Disordered" evidence="4">
    <location>
        <begin position="731"/>
        <end position="751"/>
    </location>
</feature>
<evidence type="ECO:0000313" key="6">
    <source>
        <dbReference type="Proteomes" id="UP001492380"/>
    </source>
</evidence>
<accession>A0ABR1Z2W2</accession>
<dbReference type="InterPro" id="IPR011990">
    <property type="entry name" value="TPR-like_helical_dom_sf"/>
</dbReference>
<dbReference type="SMART" id="SM00028">
    <property type="entry name" value="TPR"/>
    <property type="match status" value="6"/>
</dbReference>
<dbReference type="SUPFAM" id="SSF48452">
    <property type="entry name" value="TPR-like"/>
    <property type="match status" value="1"/>
</dbReference>
<dbReference type="PANTHER" id="PTHR23083:SF464">
    <property type="entry name" value="TETRATRICOPEPTIDE REPEAT DOMAIN 7, ISOFORM A"/>
    <property type="match status" value="1"/>
</dbReference>
<feature type="compositionally biased region" description="Low complexity" evidence="4">
    <location>
        <begin position="773"/>
        <end position="789"/>
    </location>
</feature>
<evidence type="ECO:0000256" key="4">
    <source>
        <dbReference type="SAM" id="MobiDB-lite"/>
    </source>
</evidence>
<comment type="function">
    <text evidence="1">Involved in endocytosis.</text>
</comment>
<feature type="region of interest" description="Disordered" evidence="4">
    <location>
        <begin position="470"/>
        <end position="499"/>
    </location>
</feature>
<evidence type="ECO:0000256" key="1">
    <source>
        <dbReference type="ARBA" id="ARBA00002550"/>
    </source>
</evidence>
<feature type="region of interest" description="Disordered" evidence="4">
    <location>
        <begin position="763"/>
        <end position="819"/>
    </location>
</feature>
<feature type="repeat" description="TPR" evidence="3">
    <location>
        <begin position="1009"/>
        <end position="1042"/>
    </location>
</feature>
<protein>
    <submittedName>
        <fullName evidence="5">Filamentation protein-like protein</fullName>
    </submittedName>
</protein>
<dbReference type="Gene3D" id="1.25.40.10">
    <property type="entry name" value="Tetratricopeptide repeat domain"/>
    <property type="match status" value="2"/>
</dbReference>
<proteinExistence type="inferred from homology"/>
<comment type="similarity">
    <text evidence="2">Belongs to the YPP1 family.</text>
</comment>
<gene>
    <name evidence="5" type="ORF">HDK90DRAFT_19107</name>
</gene>
<evidence type="ECO:0000313" key="5">
    <source>
        <dbReference type="EMBL" id="KAK8246738.1"/>
    </source>
</evidence>
<organism evidence="5 6">
    <name type="scientific">Phyllosticta capitalensis</name>
    <dbReference type="NCBI Taxonomy" id="121624"/>
    <lineage>
        <taxon>Eukaryota</taxon>
        <taxon>Fungi</taxon>
        <taxon>Dikarya</taxon>
        <taxon>Ascomycota</taxon>
        <taxon>Pezizomycotina</taxon>
        <taxon>Dothideomycetes</taxon>
        <taxon>Dothideomycetes incertae sedis</taxon>
        <taxon>Botryosphaeriales</taxon>
        <taxon>Phyllostictaceae</taxon>
        <taxon>Phyllosticta</taxon>
    </lineage>
</organism>
<comment type="caution">
    <text evidence="5">The sequence shown here is derived from an EMBL/GenBank/DDBJ whole genome shotgun (WGS) entry which is preliminary data.</text>
</comment>
<dbReference type="Proteomes" id="UP001492380">
    <property type="component" value="Unassembled WGS sequence"/>
</dbReference>
<dbReference type="InterPro" id="IPR051722">
    <property type="entry name" value="Endocytosis_PI4K-reg_protein"/>
</dbReference>
<reference evidence="5 6" key="1">
    <citation type="submission" date="2024-04" db="EMBL/GenBank/DDBJ databases">
        <title>Phyllosticta paracitricarpa is synonymous to the EU quarantine fungus P. citricarpa based on phylogenomic analyses.</title>
        <authorList>
            <consortium name="Lawrence Berkeley National Laboratory"/>
            <person name="Van Ingen-Buijs V.A."/>
            <person name="Van Westerhoven A.C."/>
            <person name="Haridas S."/>
            <person name="Skiadas P."/>
            <person name="Martin F."/>
            <person name="Groenewald J.Z."/>
            <person name="Crous P.W."/>
            <person name="Seidl M.F."/>
        </authorList>
    </citation>
    <scope>NUCLEOTIDE SEQUENCE [LARGE SCALE GENOMIC DNA]</scope>
    <source>
        <strain evidence="5 6">CBS 123374</strain>
    </source>
</reference>
<keyword evidence="6" id="KW-1185">Reference proteome</keyword>
<evidence type="ECO:0000256" key="3">
    <source>
        <dbReference type="PROSITE-ProRule" id="PRU00339"/>
    </source>
</evidence>
<dbReference type="PANTHER" id="PTHR23083">
    <property type="entry name" value="TETRATRICOPEPTIDE REPEAT PROTEIN, TPR"/>
    <property type="match status" value="1"/>
</dbReference>
<sequence length="1167" mass="127997">MPDNAKAIGYIAQLDDARCNARWGDVPELARKIEKHAPHRTCLYTTARAEAHVAAHYRAQHAPPPSPTAATPPPDLRTLIDPLAAALGADTTHKQDAFAAAVCLGWIHSVLDEPDLTISRLPASFEDKIAELNAGDETLSGWTQVCIIKGAYLKGSALKKSGSATEAMQTFQSVFRFLSQNILSSASPQFKCWSEALLAHLCLFQDLSRPGAKVEEFNHSIQTFRLWARVTDNGKSLFGGLDGSDPPNMRRAVWKAYYGSLSTILRRRMLYTGSSDPADPLMRDDAEHASEEQYISARLHQRSEMRLAESVYEALLLKEKRFPKASEDNEEIDSWAESVMRNWRVFCGPTWTDDELGEGGKTGVGKCVLDILYRAATKSYHSTSILRHLFIVHASLAEFDLAFKAFDSYVEIISRGKDRTEQSGEEDPGLDDNDIVLRTASEAIRILCRFGSFNEAEKAKKVGEQIEKWLKQHTPASRPGTAKTNGAEPEHERPTESSISPRVLAIAHRAIGISRAHWARLTFEATARSALQTQAALALRRSLSPEYGDQNNLETHYALGLLLAEMRDINGAIKIVKRALSTYSQPDGLRTPDGVLSEDAGDEEAEYIRERKLIPLWHLLALLLTAKSDFTTAEKTAEAAFEQFNDPSVLFGAPDTFRSEHLNDSSAGPPGHQGKANHGLVDRMEAFEKEGILQVKFTQLKLLEVIEGTTAAVDASMELLALYKRLFGDPSSSQPKTALGGSSEALPHSPSATRVSMFGRSRALRKNTNQGVRSSSGPPASRRSSSRPSTIATEGTAGPTIQVTDETGKANGHRSFPSLVKPLERHSFLSKTGSIKLKKRSSSVAKTADSAEPSEKTDSVADGATRRGSAPSGKARGSVASSNDQPFRSVAHNLSHKDEPPPAGHEDQPPQQDTRLPAPFPRPYFSLIEPQFPKLQERRHTTSLLIDVWLFIAGLYTRAALFEDAKGAVDEAFKLADNLEQEVAQESSSAKFFSERGWGGGKSVEELWADIYACRGQIAHSEGEPHEASTQFEKALSHDPDDSVAVVGLSNILLDIYTKAIPPEPIEFSGASRLQPSKESKRPNGQSPSPEELNRLAARDRAYGLLSTLTKLGSGWDDSEAWFSLARAYEEGSQIEKAKEVLWWCVELEDTKALRAWNCVGVGGFVL</sequence>
<feature type="region of interest" description="Disordered" evidence="4">
    <location>
        <begin position="834"/>
        <end position="920"/>
    </location>
</feature>